<feature type="region of interest" description="Disordered" evidence="1">
    <location>
        <begin position="162"/>
        <end position="191"/>
    </location>
</feature>
<evidence type="ECO:0000313" key="2">
    <source>
        <dbReference type="EMBL" id="MPM00218.1"/>
    </source>
</evidence>
<evidence type="ECO:0000256" key="1">
    <source>
        <dbReference type="SAM" id="MobiDB-lite"/>
    </source>
</evidence>
<accession>A0A644W9M7</accession>
<comment type="caution">
    <text evidence="2">The sequence shown here is derived from an EMBL/GenBank/DDBJ whole genome shotgun (WGS) entry which is preliminary data.</text>
</comment>
<evidence type="ECO:0008006" key="3">
    <source>
        <dbReference type="Google" id="ProtNLM"/>
    </source>
</evidence>
<name>A0A644W9M7_9ZZZZ</name>
<protein>
    <recommendedName>
        <fullName evidence="3">PsbP C-terminal domain-containing protein</fullName>
    </recommendedName>
</protein>
<sequence>MKRVKKILTAALAVLLAFSLSAPSFADSYVLESSGISFSLPDSWEAKDSKMGTMFTPPAGDVMLVFGETTGEEAFEQAMEMVGDVAGEVVPDLELDDGTELDLNGIKAIEFGGSGTSDGTEVFVSVVLMSGKGESIAFMFSIGEESAMNKYESDMMDLIRSFAMEGSSSGPSSGKTTPRPQSRPAPQSGGS</sequence>
<organism evidence="2">
    <name type="scientific">bioreactor metagenome</name>
    <dbReference type="NCBI Taxonomy" id="1076179"/>
    <lineage>
        <taxon>unclassified sequences</taxon>
        <taxon>metagenomes</taxon>
        <taxon>ecological metagenomes</taxon>
    </lineage>
</organism>
<proteinExistence type="predicted"/>
<dbReference type="EMBL" id="VSSQ01000716">
    <property type="protein sequence ID" value="MPM00218.1"/>
    <property type="molecule type" value="Genomic_DNA"/>
</dbReference>
<dbReference type="Gene3D" id="3.40.1000.10">
    <property type="entry name" value="Mog1/PsbP, alpha/beta/alpha sandwich"/>
    <property type="match status" value="1"/>
</dbReference>
<reference evidence="2" key="1">
    <citation type="submission" date="2019-08" db="EMBL/GenBank/DDBJ databases">
        <authorList>
            <person name="Kucharzyk K."/>
            <person name="Murdoch R.W."/>
            <person name="Higgins S."/>
            <person name="Loffler F."/>
        </authorList>
    </citation>
    <scope>NUCLEOTIDE SEQUENCE</scope>
</reference>
<dbReference type="AlphaFoldDB" id="A0A644W9M7"/>
<gene>
    <name evidence="2" type="ORF">SDC9_46441</name>
</gene>